<gene>
    <name evidence="4" type="ORF">EXIGLDRAFT_844187</name>
</gene>
<reference evidence="4 5" key="1">
    <citation type="journal article" date="2016" name="Mol. Biol. Evol.">
        <title>Comparative Genomics of Early-Diverging Mushroom-Forming Fungi Provides Insights into the Origins of Lignocellulose Decay Capabilities.</title>
        <authorList>
            <person name="Nagy L.G."/>
            <person name="Riley R."/>
            <person name="Tritt A."/>
            <person name="Adam C."/>
            <person name="Daum C."/>
            <person name="Floudas D."/>
            <person name="Sun H."/>
            <person name="Yadav J.S."/>
            <person name="Pangilinan J."/>
            <person name="Larsson K.H."/>
            <person name="Matsuura K."/>
            <person name="Barry K."/>
            <person name="Labutti K."/>
            <person name="Kuo R."/>
            <person name="Ohm R.A."/>
            <person name="Bhattacharya S.S."/>
            <person name="Shirouzu T."/>
            <person name="Yoshinaga Y."/>
            <person name="Martin F.M."/>
            <person name="Grigoriev I.V."/>
            <person name="Hibbett D.S."/>
        </authorList>
    </citation>
    <scope>NUCLEOTIDE SEQUENCE [LARGE SCALE GENOMIC DNA]</scope>
    <source>
        <strain evidence="4 5">HHB12029</strain>
    </source>
</reference>
<feature type="chain" id="PRO_5007855914" evidence="3">
    <location>
        <begin position="22"/>
        <end position="179"/>
    </location>
</feature>
<dbReference type="STRING" id="1314781.A0A165C6L6"/>
<dbReference type="EMBL" id="KV426357">
    <property type="protein sequence ID" value="KZV81916.1"/>
    <property type="molecule type" value="Genomic_DNA"/>
</dbReference>
<sequence>MNRWWLLVALTAALCVQLVLNVRLSYSVALSHPKSDFLSLVRDSLANDIVIQLENSVHYPVDGAFADEGWASLVPGNGTVRVNGTPYLLGVFHELRCLDLLRRQLRDTATVPFNVSSPAGRRARHCMQYLRQMVLCRANTRLELVTGLYEEHNVIWEQDYVCRDRRGLYAAVKLNQAGL</sequence>
<dbReference type="InterPro" id="IPR021765">
    <property type="entry name" value="UstYa-like"/>
</dbReference>
<feature type="signal peptide" evidence="3">
    <location>
        <begin position="1"/>
        <end position="21"/>
    </location>
</feature>
<dbReference type="OrthoDB" id="3687641at2759"/>
<organism evidence="4 5">
    <name type="scientific">Exidia glandulosa HHB12029</name>
    <dbReference type="NCBI Taxonomy" id="1314781"/>
    <lineage>
        <taxon>Eukaryota</taxon>
        <taxon>Fungi</taxon>
        <taxon>Dikarya</taxon>
        <taxon>Basidiomycota</taxon>
        <taxon>Agaricomycotina</taxon>
        <taxon>Agaricomycetes</taxon>
        <taxon>Auriculariales</taxon>
        <taxon>Exidiaceae</taxon>
        <taxon>Exidia</taxon>
    </lineage>
</organism>
<evidence type="ECO:0000256" key="3">
    <source>
        <dbReference type="SAM" id="SignalP"/>
    </source>
</evidence>
<dbReference type="Proteomes" id="UP000077266">
    <property type="component" value="Unassembled WGS sequence"/>
</dbReference>
<evidence type="ECO:0000256" key="1">
    <source>
        <dbReference type="ARBA" id="ARBA00004685"/>
    </source>
</evidence>
<dbReference type="PANTHER" id="PTHR33365">
    <property type="entry name" value="YALI0B05434P"/>
    <property type="match status" value="1"/>
</dbReference>
<dbReference type="GO" id="GO:0043386">
    <property type="term" value="P:mycotoxin biosynthetic process"/>
    <property type="evidence" value="ECO:0007669"/>
    <property type="project" value="InterPro"/>
</dbReference>
<comment type="similarity">
    <text evidence="2">Belongs to the ustYa family.</text>
</comment>
<dbReference type="InParanoid" id="A0A165C6L6"/>
<keyword evidence="5" id="KW-1185">Reference proteome</keyword>
<dbReference type="PANTHER" id="PTHR33365:SF4">
    <property type="entry name" value="CYCLOCHLOROTINE BIOSYNTHESIS PROTEIN O"/>
    <property type="match status" value="1"/>
</dbReference>
<name>A0A165C6L6_EXIGL</name>
<evidence type="ECO:0000313" key="5">
    <source>
        <dbReference type="Proteomes" id="UP000077266"/>
    </source>
</evidence>
<evidence type="ECO:0000313" key="4">
    <source>
        <dbReference type="EMBL" id="KZV81916.1"/>
    </source>
</evidence>
<keyword evidence="3" id="KW-0732">Signal</keyword>
<comment type="pathway">
    <text evidence="1">Mycotoxin biosynthesis.</text>
</comment>
<dbReference type="AlphaFoldDB" id="A0A165C6L6"/>
<protein>
    <submittedName>
        <fullName evidence="4">Uncharacterized protein</fullName>
    </submittedName>
</protein>
<accession>A0A165C6L6</accession>
<proteinExistence type="inferred from homology"/>
<evidence type="ECO:0000256" key="2">
    <source>
        <dbReference type="ARBA" id="ARBA00035112"/>
    </source>
</evidence>
<dbReference type="Pfam" id="PF11807">
    <property type="entry name" value="UstYa"/>
    <property type="match status" value="1"/>
</dbReference>